<feature type="compositionally biased region" description="Acidic residues" evidence="1">
    <location>
        <begin position="47"/>
        <end position="64"/>
    </location>
</feature>
<reference evidence="2 3" key="1">
    <citation type="submission" date="2019-12" db="EMBL/GenBank/DDBJ databases">
        <authorList>
            <person name="Alioto T."/>
            <person name="Alioto T."/>
            <person name="Gomez Garrido J."/>
        </authorList>
    </citation>
    <scope>NUCLEOTIDE SEQUENCE [LARGE SCALE GENOMIC DNA]</scope>
</reference>
<feature type="region of interest" description="Disordered" evidence="1">
    <location>
        <begin position="34"/>
        <end position="64"/>
    </location>
</feature>
<proteinExistence type="predicted"/>
<dbReference type="Proteomes" id="UP000594638">
    <property type="component" value="Unassembled WGS sequence"/>
</dbReference>
<sequence length="99" mass="11622">MEERRHIKWLVKKKKVLLRNEPNLNPRASAALVMSNRKESNEGTVFEVEEADELEEQDGNDEDDVQEENLVFQENIDTLHSEPLQINSCWKSKEIKWDG</sequence>
<evidence type="ECO:0000313" key="3">
    <source>
        <dbReference type="Proteomes" id="UP000594638"/>
    </source>
</evidence>
<organism evidence="2 3">
    <name type="scientific">Olea europaea subsp. europaea</name>
    <dbReference type="NCBI Taxonomy" id="158383"/>
    <lineage>
        <taxon>Eukaryota</taxon>
        <taxon>Viridiplantae</taxon>
        <taxon>Streptophyta</taxon>
        <taxon>Embryophyta</taxon>
        <taxon>Tracheophyta</taxon>
        <taxon>Spermatophyta</taxon>
        <taxon>Magnoliopsida</taxon>
        <taxon>eudicotyledons</taxon>
        <taxon>Gunneridae</taxon>
        <taxon>Pentapetalae</taxon>
        <taxon>asterids</taxon>
        <taxon>lamiids</taxon>
        <taxon>Lamiales</taxon>
        <taxon>Oleaceae</taxon>
        <taxon>Oleeae</taxon>
        <taxon>Olea</taxon>
    </lineage>
</organism>
<evidence type="ECO:0000313" key="2">
    <source>
        <dbReference type="EMBL" id="CAA3008271.1"/>
    </source>
</evidence>
<name>A0A8S0TXK1_OLEEU</name>
<keyword evidence="3" id="KW-1185">Reference proteome</keyword>
<dbReference type="AlphaFoldDB" id="A0A8S0TXK1"/>
<protein>
    <submittedName>
        <fullName evidence="2">DNA (Cytosine-5)-methyltransferase 1B-like</fullName>
    </submittedName>
</protein>
<gene>
    <name evidence="2" type="ORF">OLEA9_A100533</name>
</gene>
<comment type="caution">
    <text evidence="2">The sequence shown here is derived from an EMBL/GenBank/DDBJ whole genome shotgun (WGS) entry which is preliminary data.</text>
</comment>
<dbReference type="EMBL" id="CACTIH010007294">
    <property type="protein sequence ID" value="CAA3008271.1"/>
    <property type="molecule type" value="Genomic_DNA"/>
</dbReference>
<evidence type="ECO:0000256" key="1">
    <source>
        <dbReference type="SAM" id="MobiDB-lite"/>
    </source>
</evidence>
<dbReference type="Gramene" id="OE9A100533T1">
    <property type="protein sequence ID" value="OE9A100533C1"/>
    <property type="gene ID" value="OE9A100533"/>
</dbReference>
<accession>A0A8S0TXK1</accession>